<comment type="caution">
    <text evidence="1">The sequence shown here is derived from an EMBL/GenBank/DDBJ whole genome shotgun (WGS) entry which is preliminary data.</text>
</comment>
<dbReference type="RefSeq" id="WP_344335890.1">
    <property type="nucleotide sequence ID" value="NZ_BAAAKJ010000186.1"/>
</dbReference>
<proteinExistence type="predicted"/>
<protein>
    <submittedName>
        <fullName evidence="1">Uncharacterized protein</fullName>
    </submittedName>
</protein>
<organism evidence="1 2">
    <name type="scientific">Kitasatospora putterlickiae</name>
    <dbReference type="NCBI Taxonomy" id="221725"/>
    <lineage>
        <taxon>Bacteria</taxon>
        <taxon>Bacillati</taxon>
        <taxon>Actinomycetota</taxon>
        <taxon>Actinomycetes</taxon>
        <taxon>Kitasatosporales</taxon>
        <taxon>Streptomycetaceae</taxon>
        <taxon>Kitasatospora</taxon>
    </lineage>
</organism>
<accession>A0ABN1Y3N2</accession>
<gene>
    <name evidence="1" type="ORF">GCM10009639_34020</name>
</gene>
<name>A0ABN1Y3N2_9ACTN</name>
<evidence type="ECO:0000313" key="2">
    <source>
        <dbReference type="Proteomes" id="UP001499863"/>
    </source>
</evidence>
<dbReference type="Proteomes" id="UP001499863">
    <property type="component" value="Unassembled WGS sequence"/>
</dbReference>
<sequence>MRSIVAGQTALTEDEFAELALGVDSDFTQLFTGVPGESETEREARMDAAASIIADLRREDPELAAYAERLLRSAPVPLRRRAVVRRAASTVRVAA</sequence>
<keyword evidence="2" id="KW-1185">Reference proteome</keyword>
<reference evidence="1 2" key="1">
    <citation type="journal article" date="2019" name="Int. J. Syst. Evol. Microbiol.">
        <title>The Global Catalogue of Microorganisms (GCM) 10K type strain sequencing project: providing services to taxonomists for standard genome sequencing and annotation.</title>
        <authorList>
            <consortium name="The Broad Institute Genomics Platform"/>
            <consortium name="The Broad Institute Genome Sequencing Center for Infectious Disease"/>
            <person name="Wu L."/>
            <person name="Ma J."/>
        </authorList>
    </citation>
    <scope>NUCLEOTIDE SEQUENCE [LARGE SCALE GENOMIC DNA]</scope>
    <source>
        <strain evidence="1 2">JCM 12393</strain>
    </source>
</reference>
<evidence type="ECO:0000313" key="1">
    <source>
        <dbReference type="EMBL" id="GAA1397096.1"/>
    </source>
</evidence>
<dbReference type="EMBL" id="BAAAKJ010000186">
    <property type="protein sequence ID" value="GAA1397096.1"/>
    <property type="molecule type" value="Genomic_DNA"/>
</dbReference>